<dbReference type="SUPFAM" id="SSF110849">
    <property type="entry name" value="ParB/Sulfiredoxin"/>
    <property type="match status" value="1"/>
</dbReference>
<reference evidence="3 4" key="1">
    <citation type="submission" date="2019-06" db="EMBL/GenBank/DDBJ databases">
        <title>Sequencing the genomes of 1000 actinobacteria strains.</title>
        <authorList>
            <person name="Klenk H.-P."/>
        </authorList>
    </citation>
    <scope>NUCLEOTIDE SEQUENCE [LARGE SCALE GENOMIC DNA]</scope>
    <source>
        <strain evidence="3 4">DSM 8803</strain>
    </source>
</reference>
<dbReference type="AlphaFoldDB" id="A0A542Y3D8"/>
<protein>
    <submittedName>
        <fullName evidence="3">ParB family chromosome partitioning protein</fullName>
    </submittedName>
</protein>
<dbReference type="SMART" id="SM00470">
    <property type="entry name" value="ParB"/>
    <property type="match status" value="1"/>
</dbReference>
<dbReference type="Pfam" id="PF02195">
    <property type="entry name" value="ParB_N"/>
    <property type="match status" value="1"/>
</dbReference>
<dbReference type="InterPro" id="IPR036086">
    <property type="entry name" value="ParB/Sulfiredoxin_sf"/>
</dbReference>
<dbReference type="Gene3D" id="3.90.1530.30">
    <property type="match status" value="1"/>
</dbReference>
<dbReference type="GO" id="GO:0005694">
    <property type="term" value="C:chromosome"/>
    <property type="evidence" value="ECO:0007669"/>
    <property type="project" value="TreeGrafter"/>
</dbReference>
<keyword evidence="4" id="KW-1185">Reference proteome</keyword>
<proteinExistence type="predicted"/>
<evidence type="ECO:0000313" key="3">
    <source>
        <dbReference type="EMBL" id="TQL42596.1"/>
    </source>
</evidence>
<sequence length="366" mass="40226">MSERGGFIELERTVESITVGVRHRTEYGDLALLIASIERDGLLQPITITPDGMLVCGARRLAAITQLGWRTVNVWVRSGITDRLGALLAEQDDNVLHKPLTPTEQATLYRELKDIMAEDAAQRQAATQFGPGGKHGGESGDANLASPYTGEAGASRAQAARMVTGRASYTTLERIAHLQTLAEDPEQTEEVRQRAREELAAIETGSPVYPAFQRINAQTSIAELERIANDADADEVARHHASVAADHIRQTPADMKTAELERLATEALRRVKEQAKTKKPRPLRPAPEQDDQPVPQFPVRAFRVLWSEMANWWLHYDPADIAHALTDDEHAAFQETITGTNDFARQVAEHRATANTAQDAPAKATA</sequence>
<dbReference type="InterPro" id="IPR003115">
    <property type="entry name" value="ParB_N"/>
</dbReference>
<evidence type="ECO:0000259" key="2">
    <source>
        <dbReference type="SMART" id="SM00470"/>
    </source>
</evidence>
<dbReference type="Proteomes" id="UP000319094">
    <property type="component" value="Unassembled WGS sequence"/>
</dbReference>
<feature type="region of interest" description="Disordered" evidence="1">
    <location>
        <begin position="272"/>
        <end position="295"/>
    </location>
</feature>
<dbReference type="GO" id="GO:0007059">
    <property type="term" value="P:chromosome segregation"/>
    <property type="evidence" value="ECO:0007669"/>
    <property type="project" value="TreeGrafter"/>
</dbReference>
<feature type="domain" description="ParB-like N-terminal" evidence="2">
    <location>
        <begin position="10"/>
        <end position="95"/>
    </location>
</feature>
<evidence type="ECO:0000313" key="4">
    <source>
        <dbReference type="Proteomes" id="UP000319094"/>
    </source>
</evidence>
<name>A0A542Y3D8_9MICO</name>
<accession>A0A542Y3D8</accession>
<dbReference type="PANTHER" id="PTHR33375:SF1">
    <property type="entry name" value="CHROMOSOME-PARTITIONING PROTEIN PARB-RELATED"/>
    <property type="match status" value="1"/>
</dbReference>
<comment type="caution">
    <text evidence="3">The sequence shown here is derived from an EMBL/GenBank/DDBJ whole genome shotgun (WGS) entry which is preliminary data.</text>
</comment>
<dbReference type="STRING" id="55969.SD72_05740"/>
<dbReference type="InterPro" id="IPR050336">
    <property type="entry name" value="Chromosome_partition/occlusion"/>
</dbReference>
<feature type="region of interest" description="Disordered" evidence="1">
    <location>
        <begin position="122"/>
        <end position="155"/>
    </location>
</feature>
<dbReference type="PANTHER" id="PTHR33375">
    <property type="entry name" value="CHROMOSOME-PARTITIONING PROTEIN PARB-RELATED"/>
    <property type="match status" value="1"/>
</dbReference>
<evidence type="ECO:0000256" key="1">
    <source>
        <dbReference type="SAM" id="MobiDB-lite"/>
    </source>
</evidence>
<dbReference type="EMBL" id="VFON01000001">
    <property type="protein sequence ID" value="TQL42596.1"/>
    <property type="molecule type" value="Genomic_DNA"/>
</dbReference>
<gene>
    <name evidence="3" type="ORF">FB468_0598</name>
</gene>
<organism evidence="3 4">
    <name type="scientific">Leucobacter komagatae</name>
    <dbReference type="NCBI Taxonomy" id="55969"/>
    <lineage>
        <taxon>Bacteria</taxon>
        <taxon>Bacillati</taxon>
        <taxon>Actinomycetota</taxon>
        <taxon>Actinomycetes</taxon>
        <taxon>Micrococcales</taxon>
        <taxon>Microbacteriaceae</taxon>
        <taxon>Leucobacter</taxon>
    </lineage>
</organism>